<evidence type="ECO:0000259" key="1">
    <source>
        <dbReference type="PROSITE" id="PS51151"/>
    </source>
</evidence>
<comment type="caution">
    <text evidence="2">The sequence shown here is derived from an EMBL/GenBank/DDBJ whole genome shotgun (WGS) entry which is preliminary data.</text>
</comment>
<evidence type="ECO:0000313" key="3">
    <source>
        <dbReference type="Proteomes" id="UP000281962"/>
    </source>
</evidence>
<gene>
    <name evidence="2" type="ORF">DRJ21_01410</name>
</gene>
<organism evidence="2 3">
    <name type="scientific">Thermoproteota archaeon</name>
    <dbReference type="NCBI Taxonomy" id="2056631"/>
    <lineage>
        <taxon>Archaea</taxon>
        <taxon>Thermoproteota</taxon>
    </lineage>
</organism>
<dbReference type="InterPro" id="IPR002715">
    <property type="entry name" value="Nas_poly-pep-assoc_cplx_dom"/>
</dbReference>
<dbReference type="InterPro" id="IPR038187">
    <property type="entry name" value="NAC_A/B_dom_sf"/>
</dbReference>
<sequence length="46" mass="5542">MRRMSPREMRRLLKKFGMQLEEISDVEEVLIIRKNEILKIINPTVS</sequence>
<dbReference type="EMBL" id="QMQY01000045">
    <property type="protein sequence ID" value="RLE50811.1"/>
    <property type="molecule type" value="Genomic_DNA"/>
</dbReference>
<evidence type="ECO:0000313" key="2">
    <source>
        <dbReference type="EMBL" id="RLE50811.1"/>
    </source>
</evidence>
<protein>
    <submittedName>
        <fullName evidence="2">NagC family transcriptional regulator</fullName>
    </submittedName>
</protein>
<dbReference type="AlphaFoldDB" id="A0A497EV10"/>
<proteinExistence type="predicted"/>
<reference evidence="2 3" key="1">
    <citation type="submission" date="2018-06" db="EMBL/GenBank/DDBJ databases">
        <title>Extensive metabolic versatility and redundancy in microbially diverse, dynamic hydrothermal sediments.</title>
        <authorList>
            <person name="Dombrowski N."/>
            <person name="Teske A."/>
            <person name="Baker B.J."/>
        </authorList>
    </citation>
    <scope>NUCLEOTIDE SEQUENCE [LARGE SCALE GENOMIC DNA]</scope>
    <source>
        <strain evidence="2">B30_G17</strain>
    </source>
</reference>
<dbReference type="Pfam" id="PF01849">
    <property type="entry name" value="NAC"/>
    <property type="match status" value="1"/>
</dbReference>
<dbReference type="Gene3D" id="2.20.70.30">
    <property type="entry name" value="Nascent polypeptide-associated complex domain"/>
    <property type="match status" value="1"/>
</dbReference>
<accession>A0A497EV10</accession>
<dbReference type="Proteomes" id="UP000281962">
    <property type="component" value="Unassembled WGS sequence"/>
</dbReference>
<feature type="non-terminal residue" evidence="2">
    <location>
        <position position="46"/>
    </location>
</feature>
<dbReference type="PROSITE" id="PS51151">
    <property type="entry name" value="NAC_AB"/>
    <property type="match status" value="1"/>
</dbReference>
<name>A0A497EV10_9CREN</name>
<feature type="domain" description="NAC-A/B" evidence="1">
    <location>
        <begin position="3"/>
        <end position="46"/>
    </location>
</feature>